<dbReference type="Pfam" id="PF00892">
    <property type="entry name" value="EamA"/>
    <property type="match status" value="2"/>
</dbReference>
<proteinExistence type="inferred from homology"/>
<comment type="caution">
    <text evidence="8">The sequence shown here is derived from an EMBL/GenBank/DDBJ whole genome shotgun (WGS) entry which is preliminary data.</text>
</comment>
<protein>
    <recommendedName>
        <fullName evidence="7">EamA domain-containing protein</fullName>
    </recommendedName>
</protein>
<evidence type="ECO:0000313" key="9">
    <source>
        <dbReference type="Proteomes" id="UP000177383"/>
    </source>
</evidence>
<dbReference type="PANTHER" id="PTHR32322:SF2">
    <property type="entry name" value="EAMA DOMAIN-CONTAINING PROTEIN"/>
    <property type="match status" value="1"/>
</dbReference>
<reference evidence="8 9" key="1">
    <citation type="journal article" date="2016" name="Nat. Commun.">
        <title>Thousands of microbial genomes shed light on interconnected biogeochemical processes in an aquifer system.</title>
        <authorList>
            <person name="Anantharaman K."/>
            <person name="Brown C.T."/>
            <person name="Hug L.A."/>
            <person name="Sharon I."/>
            <person name="Castelle C.J."/>
            <person name="Probst A.J."/>
            <person name="Thomas B.C."/>
            <person name="Singh A."/>
            <person name="Wilkins M.J."/>
            <person name="Karaoz U."/>
            <person name="Brodie E.L."/>
            <person name="Williams K.H."/>
            <person name="Hubbard S.S."/>
            <person name="Banfield J.F."/>
        </authorList>
    </citation>
    <scope>NUCLEOTIDE SEQUENCE [LARGE SCALE GENOMIC DNA]</scope>
</reference>
<gene>
    <name evidence="8" type="ORF">A2773_05305</name>
</gene>
<comment type="similarity">
    <text evidence="2">Belongs to the EamA transporter family.</text>
</comment>
<feature type="transmembrane region" description="Helical" evidence="6">
    <location>
        <begin position="36"/>
        <end position="54"/>
    </location>
</feature>
<name>A0A1F5ZNX2_9BACT</name>
<dbReference type="PANTHER" id="PTHR32322">
    <property type="entry name" value="INNER MEMBRANE TRANSPORTER"/>
    <property type="match status" value="1"/>
</dbReference>
<evidence type="ECO:0000256" key="1">
    <source>
        <dbReference type="ARBA" id="ARBA00004141"/>
    </source>
</evidence>
<evidence type="ECO:0000313" key="8">
    <source>
        <dbReference type="EMBL" id="OGG14138.1"/>
    </source>
</evidence>
<dbReference type="STRING" id="1798375.A2773_05305"/>
<dbReference type="InterPro" id="IPR000620">
    <property type="entry name" value="EamA_dom"/>
</dbReference>
<evidence type="ECO:0000256" key="4">
    <source>
        <dbReference type="ARBA" id="ARBA00022989"/>
    </source>
</evidence>
<feature type="transmembrane region" description="Helical" evidence="6">
    <location>
        <begin position="195"/>
        <end position="218"/>
    </location>
</feature>
<dbReference type="SUPFAM" id="SSF103481">
    <property type="entry name" value="Multidrug resistance efflux transporter EmrE"/>
    <property type="match status" value="2"/>
</dbReference>
<keyword evidence="5 6" id="KW-0472">Membrane</keyword>
<feature type="domain" description="EamA" evidence="7">
    <location>
        <begin position="6"/>
        <end position="143"/>
    </location>
</feature>
<organism evidence="8 9">
    <name type="scientific">Candidatus Gottesmanbacteria bacterium RIFCSPHIGHO2_01_FULL_39_10</name>
    <dbReference type="NCBI Taxonomy" id="1798375"/>
    <lineage>
        <taxon>Bacteria</taxon>
        <taxon>Candidatus Gottesmaniibacteriota</taxon>
    </lineage>
</organism>
<feature type="domain" description="EamA" evidence="7">
    <location>
        <begin position="157"/>
        <end position="295"/>
    </location>
</feature>
<feature type="transmembrane region" description="Helical" evidence="6">
    <location>
        <begin position="127"/>
        <end position="144"/>
    </location>
</feature>
<evidence type="ECO:0000259" key="7">
    <source>
        <dbReference type="Pfam" id="PF00892"/>
    </source>
</evidence>
<keyword evidence="4 6" id="KW-1133">Transmembrane helix</keyword>
<feature type="transmembrane region" description="Helical" evidence="6">
    <location>
        <begin position="224"/>
        <end position="242"/>
    </location>
</feature>
<evidence type="ECO:0000256" key="5">
    <source>
        <dbReference type="ARBA" id="ARBA00023136"/>
    </source>
</evidence>
<feature type="transmembrane region" description="Helical" evidence="6">
    <location>
        <begin position="254"/>
        <end position="272"/>
    </location>
</feature>
<dbReference type="InterPro" id="IPR050638">
    <property type="entry name" value="AA-Vitamin_Transporters"/>
</dbReference>
<dbReference type="EMBL" id="MFJE01000024">
    <property type="protein sequence ID" value="OGG14138.1"/>
    <property type="molecule type" value="Genomic_DNA"/>
</dbReference>
<comment type="subcellular location">
    <subcellularLocation>
        <location evidence="1">Membrane</location>
        <topology evidence="1">Multi-pass membrane protein</topology>
    </subcellularLocation>
</comment>
<feature type="transmembrane region" description="Helical" evidence="6">
    <location>
        <begin position="156"/>
        <end position="175"/>
    </location>
</feature>
<dbReference type="GO" id="GO:0016020">
    <property type="term" value="C:membrane"/>
    <property type="evidence" value="ECO:0007669"/>
    <property type="project" value="UniProtKB-SubCell"/>
</dbReference>
<feature type="transmembrane region" description="Helical" evidence="6">
    <location>
        <begin position="7"/>
        <end position="24"/>
    </location>
</feature>
<dbReference type="Proteomes" id="UP000177383">
    <property type="component" value="Unassembled WGS sequence"/>
</dbReference>
<feature type="transmembrane region" description="Helical" evidence="6">
    <location>
        <begin position="74"/>
        <end position="92"/>
    </location>
</feature>
<evidence type="ECO:0000256" key="6">
    <source>
        <dbReference type="SAM" id="Phobius"/>
    </source>
</evidence>
<dbReference type="AlphaFoldDB" id="A0A1F5ZNX2"/>
<dbReference type="InterPro" id="IPR037185">
    <property type="entry name" value="EmrE-like"/>
</dbReference>
<feature type="transmembrane region" description="Helical" evidence="6">
    <location>
        <begin position="278"/>
        <end position="295"/>
    </location>
</feature>
<evidence type="ECO:0000256" key="3">
    <source>
        <dbReference type="ARBA" id="ARBA00022692"/>
    </source>
</evidence>
<sequence length="311" mass="33664">MTKERKGYFYIIIFQVMAGFNTFAIKNINPEFPSSLLVLSRFGVASVFFAFIIFSQDKYRKELLKLSKKQIIHLVYLGALGSGVASAIYVLAVRSIGITLSTIIGNLEIPLGIVLAIIILKEKLTAGFVKVSGLILIGFFLLLARDAEISMQSAFFSGIVLAFIAAVIWASATLVGKQLLTANVSPVVVPFLRNLFATISAFLIALASATPIVSSYSLLNLSDWLWILYTGVGIVGVGFLLYYKALGAIEVKKISLFFTISPVISILLGIVSGEVLGVWQWVGVGAILVGIIALLRKPSKPVVIEEENKVV</sequence>
<accession>A0A1F5ZNX2</accession>
<evidence type="ECO:0000256" key="2">
    <source>
        <dbReference type="ARBA" id="ARBA00007362"/>
    </source>
</evidence>
<keyword evidence="3 6" id="KW-0812">Transmembrane</keyword>
<feature type="transmembrane region" description="Helical" evidence="6">
    <location>
        <begin position="98"/>
        <end position="120"/>
    </location>
</feature>